<gene>
    <name evidence="2" type="ORF">BDA99DRAFT_582866</name>
</gene>
<dbReference type="InterPro" id="IPR050317">
    <property type="entry name" value="Plant_Fungal_Acyltransferase"/>
</dbReference>
<keyword evidence="1 2" id="KW-0808">Transferase</keyword>
<dbReference type="Pfam" id="PF02458">
    <property type="entry name" value="Transferase"/>
    <property type="match status" value="1"/>
</dbReference>
<name>A0AAD5JXX4_9FUNG</name>
<dbReference type="PANTHER" id="PTHR31642:SF310">
    <property type="entry name" value="FATTY ALCOHOL:CAFFEOYL-COA ACYLTRANSFERASE"/>
    <property type="match status" value="1"/>
</dbReference>
<dbReference type="InterPro" id="IPR023213">
    <property type="entry name" value="CAT-like_dom_sf"/>
</dbReference>
<reference evidence="2" key="1">
    <citation type="journal article" date="2022" name="IScience">
        <title>Evolution of zygomycete secretomes and the origins of terrestrial fungal ecologies.</title>
        <authorList>
            <person name="Chang Y."/>
            <person name="Wang Y."/>
            <person name="Mondo S."/>
            <person name="Ahrendt S."/>
            <person name="Andreopoulos W."/>
            <person name="Barry K."/>
            <person name="Beard J."/>
            <person name="Benny G.L."/>
            <person name="Blankenship S."/>
            <person name="Bonito G."/>
            <person name="Cuomo C."/>
            <person name="Desiro A."/>
            <person name="Gervers K.A."/>
            <person name="Hundley H."/>
            <person name="Kuo A."/>
            <person name="LaButti K."/>
            <person name="Lang B.F."/>
            <person name="Lipzen A."/>
            <person name="O'Donnell K."/>
            <person name="Pangilinan J."/>
            <person name="Reynolds N."/>
            <person name="Sandor L."/>
            <person name="Smith M.E."/>
            <person name="Tsang A."/>
            <person name="Grigoriev I.V."/>
            <person name="Stajich J.E."/>
            <person name="Spatafora J.W."/>
        </authorList>
    </citation>
    <scope>NUCLEOTIDE SEQUENCE</scope>
    <source>
        <strain evidence="2">RSA 2281</strain>
    </source>
</reference>
<protein>
    <submittedName>
        <fullName evidence="2">Transferase</fullName>
    </submittedName>
</protein>
<dbReference type="EMBL" id="JAIXMP010000017">
    <property type="protein sequence ID" value="KAI9259594.1"/>
    <property type="molecule type" value="Genomic_DNA"/>
</dbReference>
<proteinExistence type="predicted"/>
<dbReference type="Proteomes" id="UP001209540">
    <property type="component" value="Unassembled WGS sequence"/>
</dbReference>
<evidence type="ECO:0000313" key="2">
    <source>
        <dbReference type="EMBL" id="KAI9259594.1"/>
    </source>
</evidence>
<dbReference type="GO" id="GO:0016747">
    <property type="term" value="F:acyltransferase activity, transferring groups other than amino-acyl groups"/>
    <property type="evidence" value="ECO:0007669"/>
    <property type="project" value="TreeGrafter"/>
</dbReference>
<reference evidence="2" key="2">
    <citation type="submission" date="2023-02" db="EMBL/GenBank/DDBJ databases">
        <authorList>
            <consortium name="DOE Joint Genome Institute"/>
            <person name="Mondo S.J."/>
            <person name="Chang Y."/>
            <person name="Wang Y."/>
            <person name="Ahrendt S."/>
            <person name="Andreopoulos W."/>
            <person name="Barry K."/>
            <person name="Beard J."/>
            <person name="Benny G.L."/>
            <person name="Blankenship S."/>
            <person name="Bonito G."/>
            <person name="Cuomo C."/>
            <person name="Desiro A."/>
            <person name="Gervers K.A."/>
            <person name="Hundley H."/>
            <person name="Kuo A."/>
            <person name="LaButti K."/>
            <person name="Lang B.F."/>
            <person name="Lipzen A."/>
            <person name="O'Donnell K."/>
            <person name="Pangilinan J."/>
            <person name="Reynolds N."/>
            <person name="Sandor L."/>
            <person name="Smith M.W."/>
            <person name="Tsang A."/>
            <person name="Grigoriev I.V."/>
            <person name="Stajich J.E."/>
            <person name="Spatafora J.W."/>
        </authorList>
    </citation>
    <scope>NUCLEOTIDE SEQUENCE</scope>
    <source>
        <strain evidence="2">RSA 2281</strain>
    </source>
</reference>
<dbReference type="PANTHER" id="PTHR31642">
    <property type="entry name" value="TRICHOTHECENE 3-O-ACETYLTRANSFERASE"/>
    <property type="match status" value="1"/>
</dbReference>
<comment type="caution">
    <text evidence="2">The sequence shown here is derived from an EMBL/GenBank/DDBJ whole genome shotgun (WGS) entry which is preliminary data.</text>
</comment>
<dbReference type="Gene3D" id="3.30.559.10">
    <property type="entry name" value="Chloramphenicol acetyltransferase-like domain"/>
    <property type="match status" value="2"/>
</dbReference>
<evidence type="ECO:0000313" key="3">
    <source>
        <dbReference type="Proteomes" id="UP001209540"/>
    </source>
</evidence>
<organism evidence="2 3">
    <name type="scientific">Phascolomyces articulosus</name>
    <dbReference type="NCBI Taxonomy" id="60185"/>
    <lineage>
        <taxon>Eukaryota</taxon>
        <taxon>Fungi</taxon>
        <taxon>Fungi incertae sedis</taxon>
        <taxon>Mucoromycota</taxon>
        <taxon>Mucoromycotina</taxon>
        <taxon>Mucoromycetes</taxon>
        <taxon>Mucorales</taxon>
        <taxon>Lichtheimiaceae</taxon>
        <taxon>Phascolomyces</taxon>
    </lineage>
</organism>
<keyword evidence="3" id="KW-1185">Reference proteome</keyword>
<dbReference type="AlphaFoldDB" id="A0AAD5JXX4"/>
<accession>A0AAD5JXX4</accession>
<sequence>MVFFLQQFSCGTIVVASSLHHIAADLRGFLDFLELWAQLSRGEPIDFTKIPNDWSRTPYQYFERLDREPTAPPPFTVLPTPATGPYAYLTAPSEVTRWKFSKDTMKRLKAELSPSGNGEWISSGDALASIIAGAVTRARDQGNVERLEGRSTLESQTERIAMAADGRERAPRGNMTDGHYFGNFNNLWSVDASRADLLSATPEAASRIALAIRKELNIQLSSEGVSNRIAFFENPKIAKPPGRIVWSADVILTNWCRNDLEGTEFDMGWGKPFKATSGAGTVFPPGYSLMTQDGESGDITVLLTVDNPGAAALKSDPLLVKYAELL</sequence>
<evidence type="ECO:0000256" key="1">
    <source>
        <dbReference type="ARBA" id="ARBA00022679"/>
    </source>
</evidence>